<dbReference type="SUPFAM" id="SSF140423">
    <property type="entry name" value="MW0975(SA0943)-like"/>
    <property type="match status" value="1"/>
</dbReference>
<dbReference type="Pfam" id="PF10368">
    <property type="entry name" value="YkyA"/>
    <property type="match status" value="1"/>
</dbReference>
<dbReference type="InterPro" id="IPR036785">
    <property type="entry name" value="YkyA-like_sf"/>
</dbReference>
<name>A0ABW2PSK8_9BACL</name>
<protein>
    <submittedName>
        <fullName evidence="3">YkyA family protein</fullName>
    </submittedName>
</protein>
<dbReference type="EMBL" id="JBHTCO010000004">
    <property type="protein sequence ID" value="MFC7392396.1"/>
    <property type="molecule type" value="Genomic_DNA"/>
</dbReference>
<evidence type="ECO:0000256" key="1">
    <source>
        <dbReference type="SAM" id="Coils"/>
    </source>
</evidence>
<keyword evidence="2" id="KW-0732">Signal</keyword>
<feature type="coiled-coil region" evidence="1">
    <location>
        <begin position="162"/>
        <end position="189"/>
    </location>
</feature>
<dbReference type="Gene3D" id="1.20.120.570">
    <property type="entry name" value="YkyA-like"/>
    <property type="match status" value="1"/>
</dbReference>
<dbReference type="Proteomes" id="UP001596505">
    <property type="component" value="Unassembled WGS sequence"/>
</dbReference>
<feature type="signal peptide" evidence="2">
    <location>
        <begin position="1"/>
        <end position="18"/>
    </location>
</feature>
<reference evidence="4" key="1">
    <citation type="journal article" date="2019" name="Int. J. Syst. Evol. Microbiol.">
        <title>The Global Catalogue of Microorganisms (GCM) 10K type strain sequencing project: providing services to taxonomists for standard genome sequencing and annotation.</title>
        <authorList>
            <consortium name="The Broad Institute Genomics Platform"/>
            <consortium name="The Broad Institute Genome Sequencing Center for Infectious Disease"/>
            <person name="Wu L."/>
            <person name="Ma J."/>
        </authorList>
    </citation>
    <scope>NUCLEOTIDE SEQUENCE [LARGE SCALE GENOMIC DNA]</scope>
    <source>
        <strain evidence="4">CGMCC 1.16305</strain>
    </source>
</reference>
<proteinExistence type="predicted"/>
<dbReference type="RefSeq" id="WP_380964474.1">
    <property type="nucleotide sequence ID" value="NZ_JBHTCO010000004.1"/>
</dbReference>
<dbReference type="InterPro" id="IPR019454">
    <property type="entry name" value="Lipoprot_YkyA-like"/>
</dbReference>
<feature type="chain" id="PRO_5045614798" evidence="2">
    <location>
        <begin position="19"/>
        <end position="217"/>
    </location>
</feature>
<organism evidence="3 4">
    <name type="scientific">Scopulibacillus cellulosilyticus</name>
    <dbReference type="NCBI Taxonomy" id="2665665"/>
    <lineage>
        <taxon>Bacteria</taxon>
        <taxon>Bacillati</taxon>
        <taxon>Bacillota</taxon>
        <taxon>Bacilli</taxon>
        <taxon>Bacillales</taxon>
        <taxon>Sporolactobacillaceae</taxon>
        <taxon>Scopulibacillus</taxon>
    </lineage>
</organism>
<keyword evidence="1" id="KW-0175">Coiled coil</keyword>
<accession>A0ABW2PSK8</accession>
<dbReference type="PROSITE" id="PS51257">
    <property type="entry name" value="PROKAR_LIPOPROTEIN"/>
    <property type="match status" value="1"/>
</dbReference>
<evidence type="ECO:0000256" key="2">
    <source>
        <dbReference type="SAM" id="SignalP"/>
    </source>
</evidence>
<evidence type="ECO:0000313" key="3">
    <source>
        <dbReference type="EMBL" id="MFC7392396.1"/>
    </source>
</evidence>
<keyword evidence="4" id="KW-1185">Reference proteome</keyword>
<sequence length="217" mass="25229">MRLFRVLPMLLITGLLLSACSLTESPSQKIYTLAEKSASKEKDFNQVQKPLVDAEEKEQAIYNQLVTLDKNNVKQTAKLSDQAVQSVENRGRLLKKEKKSIDNAYNTFKQAVPEINKIKDVKLKNKAKQMADTMKARYKDYQILHNEYSEALKDDRKLYELFKDKNLKIETLQTQLEKVNNHYKAISKDKETFNKATKIFNQQKKTFYDAADINNKK</sequence>
<evidence type="ECO:0000313" key="4">
    <source>
        <dbReference type="Proteomes" id="UP001596505"/>
    </source>
</evidence>
<comment type="caution">
    <text evidence="3">The sequence shown here is derived from an EMBL/GenBank/DDBJ whole genome shotgun (WGS) entry which is preliminary data.</text>
</comment>
<gene>
    <name evidence="3" type="ORF">ACFQRG_05315</name>
</gene>